<dbReference type="EMBL" id="KV017521">
    <property type="protein sequence ID" value="KZV18098.1"/>
    <property type="molecule type" value="Genomic_DNA"/>
</dbReference>
<dbReference type="AlphaFoldDB" id="A0A2Z7A8Q8"/>
<name>A0A2Z7A8Q8_9LAMI</name>
<organism evidence="2 3">
    <name type="scientific">Dorcoceras hygrometricum</name>
    <dbReference type="NCBI Taxonomy" id="472368"/>
    <lineage>
        <taxon>Eukaryota</taxon>
        <taxon>Viridiplantae</taxon>
        <taxon>Streptophyta</taxon>
        <taxon>Embryophyta</taxon>
        <taxon>Tracheophyta</taxon>
        <taxon>Spermatophyta</taxon>
        <taxon>Magnoliopsida</taxon>
        <taxon>eudicotyledons</taxon>
        <taxon>Gunneridae</taxon>
        <taxon>Pentapetalae</taxon>
        <taxon>asterids</taxon>
        <taxon>lamiids</taxon>
        <taxon>Lamiales</taxon>
        <taxon>Gesneriaceae</taxon>
        <taxon>Didymocarpoideae</taxon>
        <taxon>Trichosporeae</taxon>
        <taxon>Loxocarpinae</taxon>
        <taxon>Dorcoceras</taxon>
    </lineage>
</organism>
<proteinExistence type="predicted"/>
<protein>
    <submittedName>
        <fullName evidence="2">Uncharacterized protein</fullName>
    </submittedName>
</protein>
<feature type="region of interest" description="Disordered" evidence="1">
    <location>
        <begin position="107"/>
        <end position="131"/>
    </location>
</feature>
<accession>A0A2Z7A8Q8</accession>
<reference evidence="2 3" key="1">
    <citation type="journal article" date="2015" name="Proc. Natl. Acad. Sci. U.S.A.">
        <title>The resurrection genome of Boea hygrometrica: A blueprint for survival of dehydration.</title>
        <authorList>
            <person name="Xiao L."/>
            <person name="Yang G."/>
            <person name="Zhang L."/>
            <person name="Yang X."/>
            <person name="Zhao S."/>
            <person name="Ji Z."/>
            <person name="Zhou Q."/>
            <person name="Hu M."/>
            <person name="Wang Y."/>
            <person name="Chen M."/>
            <person name="Xu Y."/>
            <person name="Jin H."/>
            <person name="Xiao X."/>
            <person name="Hu G."/>
            <person name="Bao F."/>
            <person name="Hu Y."/>
            <person name="Wan P."/>
            <person name="Li L."/>
            <person name="Deng X."/>
            <person name="Kuang T."/>
            <person name="Xiang C."/>
            <person name="Zhu J.K."/>
            <person name="Oliver M.J."/>
            <person name="He Y."/>
        </authorList>
    </citation>
    <scope>NUCLEOTIDE SEQUENCE [LARGE SCALE GENOMIC DNA]</scope>
    <source>
        <strain evidence="3">cv. XS01</strain>
    </source>
</reference>
<feature type="compositionally biased region" description="Polar residues" evidence="1">
    <location>
        <begin position="119"/>
        <end position="131"/>
    </location>
</feature>
<evidence type="ECO:0000313" key="2">
    <source>
        <dbReference type="EMBL" id="KZV18098.1"/>
    </source>
</evidence>
<dbReference type="Proteomes" id="UP000250235">
    <property type="component" value="Unassembled WGS sequence"/>
</dbReference>
<keyword evidence="3" id="KW-1185">Reference proteome</keyword>
<evidence type="ECO:0000313" key="3">
    <source>
        <dbReference type="Proteomes" id="UP000250235"/>
    </source>
</evidence>
<gene>
    <name evidence="2" type="ORF">F511_36663</name>
</gene>
<evidence type="ECO:0000256" key="1">
    <source>
        <dbReference type="SAM" id="MobiDB-lite"/>
    </source>
</evidence>
<sequence>MRARASALVARWSAHVARPEDAVARKLLRWSEAGRCDVVRRCARWPIVLRRWMRDVAGRCKRSGATERALAERKAAVSRRWLGFVVRRCGGRAPLLARRLRGCRTQNFNGGRRRRPPLRQSSGDVVTAESF</sequence>